<comment type="subcellular location">
    <subcellularLocation>
        <location evidence="1">Mitochondrion</location>
    </subcellularLocation>
</comment>
<dbReference type="Gene3D" id="3.40.50.150">
    <property type="entry name" value="Vaccinia Virus protein VP39"/>
    <property type="match status" value="1"/>
</dbReference>
<dbReference type="Proteomes" id="UP000079169">
    <property type="component" value="Unplaced"/>
</dbReference>
<keyword evidence="4" id="KW-0408">Iron</keyword>
<dbReference type="RefSeq" id="XP_026687144.1">
    <property type="nucleotide sequence ID" value="XM_026831343.1"/>
</dbReference>
<accession>A0A3Q0JJ30</accession>
<dbReference type="PANTHER" id="PTHR13184:SF5">
    <property type="entry name" value="METHYLTRANSFERASE-LIKE PROTEIN 17, MITOCHONDRIAL"/>
    <property type="match status" value="1"/>
</dbReference>
<sequence>MSSILGSIIRRNVSKVVLVPQFEPKIIEDVKNNKYKPRHHPGTRSREVITAPSKVFEATNNLISKTHHSNLEKDAKVMWKYMIARQLPPENREIVENMHKIKNEFMSEIGLDNVDIEETYSEEDIDLLNKGVRRQVNKVLKERTYNWQPVDYTEHISRVYLWSRFVPDYAVLVKVLEEIYKQLPDFKPHSVFDFGSGIGTAIWATHSYWPKSIGEFYCVDTSDHMLDLSSLLLQGGRQNKQPCISHVVYRQFLPSSTTNQYSLVICAYSLLELPSQKHRIQTIAKLWEKTEDFLVIVDLGSASGYQVVLEARDYILSTNNKRPGSAHVFAPCPHDLACPKQQLANHCTFSVKYENMRFKRGERIILPENFSYVILRRGERRDPLTSWPRVVRPVLQKSKHSVCKLCTNEGSLAQLVFTNRKHGV</sequence>
<evidence type="ECO:0000256" key="3">
    <source>
        <dbReference type="ARBA" id="ARBA00022946"/>
    </source>
</evidence>
<keyword evidence="5" id="KW-0411">Iron-sulfur</keyword>
<dbReference type="GO" id="GO:0003735">
    <property type="term" value="F:structural constituent of ribosome"/>
    <property type="evidence" value="ECO:0007669"/>
    <property type="project" value="TreeGrafter"/>
</dbReference>
<dbReference type="AlphaFoldDB" id="A0A3Q0JJ30"/>
<dbReference type="InterPro" id="IPR029063">
    <property type="entry name" value="SAM-dependent_MTases_sf"/>
</dbReference>
<dbReference type="SUPFAM" id="SSF53335">
    <property type="entry name" value="S-adenosyl-L-methionine-dependent methyltransferases"/>
    <property type="match status" value="1"/>
</dbReference>
<keyword evidence="6" id="KW-0496">Mitochondrion</keyword>
<dbReference type="GO" id="GO:0005763">
    <property type="term" value="C:mitochondrial small ribosomal subunit"/>
    <property type="evidence" value="ECO:0007669"/>
    <property type="project" value="TreeGrafter"/>
</dbReference>
<dbReference type="GO" id="GO:0046872">
    <property type="term" value="F:metal ion binding"/>
    <property type="evidence" value="ECO:0007669"/>
    <property type="project" value="UniProtKB-KW"/>
</dbReference>
<evidence type="ECO:0000256" key="4">
    <source>
        <dbReference type="ARBA" id="ARBA00023004"/>
    </source>
</evidence>
<dbReference type="GeneID" id="103520092"/>
<evidence type="ECO:0000256" key="2">
    <source>
        <dbReference type="ARBA" id="ARBA00022723"/>
    </source>
</evidence>
<keyword evidence="3" id="KW-0809">Transit peptide</keyword>
<dbReference type="KEGG" id="dci:103520092"/>
<dbReference type="InterPro" id="IPR015324">
    <property type="entry name" value="Ribosomal_Rsm22-like"/>
</dbReference>
<comment type="function">
    <text evidence="7">Mitochondrial ribosome (mitoribosome) assembly factor. Binds at the interface of the head and body domains of the mitochondrial small ribosomal subunit (mt-SSU), occluding the mRNA channel and preventing compaction of the head domain towards the body. Probable inactive methyltransferase: retains the characteristic folding and ability to bind S-adenosyl-L-methionine, but it probably lost its methyltransferase activity.</text>
</comment>
<dbReference type="PaxDb" id="121845-A0A3Q0JJ30"/>
<dbReference type="GO" id="GO:0006412">
    <property type="term" value="P:translation"/>
    <property type="evidence" value="ECO:0007669"/>
    <property type="project" value="InterPro"/>
</dbReference>
<dbReference type="GO" id="GO:0008168">
    <property type="term" value="F:methyltransferase activity"/>
    <property type="evidence" value="ECO:0007669"/>
    <property type="project" value="InterPro"/>
</dbReference>
<dbReference type="Pfam" id="PF09243">
    <property type="entry name" value="Rsm22"/>
    <property type="match status" value="1"/>
</dbReference>
<evidence type="ECO:0000313" key="8">
    <source>
        <dbReference type="Proteomes" id="UP000079169"/>
    </source>
</evidence>
<evidence type="ECO:0000256" key="1">
    <source>
        <dbReference type="ARBA" id="ARBA00004173"/>
    </source>
</evidence>
<keyword evidence="2" id="KW-0479">Metal-binding</keyword>
<dbReference type="PANTHER" id="PTHR13184">
    <property type="entry name" value="37S RIBOSOMAL PROTEIN S22"/>
    <property type="match status" value="1"/>
</dbReference>
<protein>
    <submittedName>
        <fullName evidence="9">Methyltransferase-like protein 17, mitochondrial isoform X1</fullName>
    </submittedName>
    <submittedName>
        <fullName evidence="10">Methyltransferase-like protein 17, mitochondrial isoform X2</fullName>
    </submittedName>
</protein>
<proteinExistence type="predicted"/>
<dbReference type="GO" id="GO:0051536">
    <property type="term" value="F:iron-sulfur cluster binding"/>
    <property type="evidence" value="ECO:0007669"/>
    <property type="project" value="UniProtKB-KW"/>
</dbReference>
<evidence type="ECO:0000256" key="7">
    <source>
        <dbReference type="ARBA" id="ARBA00045681"/>
    </source>
</evidence>
<dbReference type="RefSeq" id="XP_026687143.1">
    <property type="nucleotide sequence ID" value="XM_026831342.1"/>
</dbReference>
<dbReference type="InterPro" id="IPR052571">
    <property type="entry name" value="Mt_RNA_Methyltransferase"/>
</dbReference>
<evidence type="ECO:0000256" key="6">
    <source>
        <dbReference type="ARBA" id="ARBA00023128"/>
    </source>
</evidence>
<gene>
    <name evidence="9 10" type="primary">LOC103520092</name>
</gene>
<evidence type="ECO:0000256" key="5">
    <source>
        <dbReference type="ARBA" id="ARBA00023014"/>
    </source>
</evidence>
<keyword evidence="8" id="KW-1185">Reference proteome</keyword>
<reference evidence="9 10" key="1">
    <citation type="submission" date="2025-04" db="UniProtKB">
        <authorList>
            <consortium name="RefSeq"/>
        </authorList>
    </citation>
    <scope>IDENTIFICATION</scope>
</reference>
<evidence type="ECO:0000313" key="10">
    <source>
        <dbReference type="RefSeq" id="XP_026687144.1"/>
    </source>
</evidence>
<evidence type="ECO:0000313" key="9">
    <source>
        <dbReference type="RefSeq" id="XP_026687143.1"/>
    </source>
</evidence>
<organism evidence="8 9">
    <name type="scientific">Diaphorina citri</name>
    <name type="common">Asian citrus psyllid</name>
    <dbReference type="NCBI Taxonomy" id="121845"/>
    <lineage>
        <taxon>Eukaryota</taxon>
        <taxon>Metazoa</taxon>
        <taxon>Ecdysozoa</taxon>
        <taxon>Arthropoda</taxon>
        <taxon>Hexapoda</taxon>
        <taxon>Insecta</taxon>
        <taxon>Pterygota</taxon>
        <taxon>Neoptera</taxon>
        <taxon>Paraneoptera</taxon>
        <taxon>Hemiptera</taxon>
        <taxon>Sternorrhyncha</taxon>
        <taxon>Psylloidea</taxon>
        <taxon>Psyllidae</taxon>
        <taxon>Diaphorininae</taxon>
        <taxon>Diaphorina</taxon>
    </lineage>
</organism>
<dbReference type="STRING" id="121845.A0A3Q0JJ30"/>
<name>A0A3Q0JJ30_DIACI</name>